<name>A0A010RVD0_PSEFL</name>
<dbReference type="AlphaFoldDB" id="A0A010RVD0"/>
<evidence type="ECO:0000256" key="1">
    <source>
        <dbReference type="SAM" id="Phobius"/>
    </source>
</evidence>
<organism evidence="2 3">
    <name type="scientific">Pseudomonas fluorescens HK44</name>
    <dbReference type="NCBI Taxonomy" id="1042209"/>
    <lineage>
        <taxon>Bacteria</taxon>
        <taxon>Pseudomonadati</taxon>
        <taxon>Pseudomonadota</taxon>
        <taxon>Gammaproteobacteria</taxon>
        <taxon>Pseudomonadales</taxon>
        <taxon>Pseudomonadaceae</taxon>
        <taxon>Pseudomonas</taxon>
    </lineage>
</organism>
<reference evidence="2 3" key="1">
    <citation type="journal article" date="2011" name="J. Bacteriol.">
        <title>Draft genome sequence of the polycyclic aromatic hydrocarbon-degrading, genetically engineered bioluminescent bioreporter Pseudomonas fluorescens HK44.</title>
        <authorList>
            <person name="Chauhan A."/>
            <person name="Layton A.C."/>
            <person name="Williams D.E."/>
            <person name="Smartt A.E."/>
            <person name="Ripp S."/>
            <person name="Karpinets T.V."/>
            <person name="Brown S.D."/>
            <person name="Sayler G.S."/>
        </authorList>
    </citation>
    <scope>NUCLEOTIDE SEQUENCE [LARGE SCALE GENOMIC DNA]</scope>
    <source>
        <strain evidence="2 3">HK44</strain>
    </source>
</reference>
<dbReference type="InterPro" id="IPR007418">
    <property type="entry name" value="DUF474"/>
</dbReference>
<gene>
    <name evidence="2" type="ORF">HK44_004020</name>
</gene>
<evidence type="ECO:0000313" key="3">
    <source>
        <dbReference type="Proteomes" id="UP000022611"/>
    </source>
</evidence>
<feature type="transmembrane region" description="Helical" evidence="1">
    <location>
        <begin position="6"/>
        <end position="28"/>
    </location>
</feature>
<comment type="caution">
    <text evidence="2">The sequence shown here is derived from an EMBL/GenBank/DDBJ whole genome shotgun (WGS) entry which is preliminary data.</text>
</comment>
<keyword evidence="1" id="KW-0472">Membrane</keyword>
<feature type="transmembrane region" description="Helical" evidence="1">
    <location>
        <begin position="54"/>
        <end position="74"/>
    </location>
</feature>
<protein>
    <submittedName>
        <fullName evidence="2">Membrane protein</fullName>
    </submittedName>
</protein>
<feature type="transmembrane region" description="Helical" evidence="1">
    <location>
        <begin position="123"/>
        <end position="144"/>
    </location>
</feature>
<accession>A0A010RVD0</accession>
<sequence>MLYPLFLTLHLFAALIFIGTVFFEVLFLESIRKQLPVKVMLLVEQGVGRRARTLIPWVLLVLFGAGMGMVWLRYLPALATPMSSSFGTLLMVKIVVAVSVLLHFLVAMFLFKSGRMSARYLHFIHGSLFCHMVVIVLLAKWMFYLTW</sequence>
<dbReference type="OrthoDB" id="5955722at2"/>
<dbReference type="RefSeq" id="WP_019690909.1">
    <property type="nucleotide sequence ID" value="NZ_AFOY02000015.1"/>
</dbReference>
<keyword evidence="1" id="KW-1133">Transmembrane helix</keyword>
<dbReference type="PATRIC" id="fig|1042209.11.peg.3160"/>
<dbReference type="Proteomes" id="UP000022611">
    <property type="component" value="Unassembled WGS sequence"/>
</dbReference>
<evidence type="ECO:0000313" key="2">
    <source>
        <dbReference type="EMBL" id="EXF92879.1"/>
    </source>
</evidence>
<feature type="transmembrane region" description="Helical" evidence="1">
    <location>
        <begin position="86"/>
        <end position="111"/>
    </location>
</feature>
<dbReference type="EMBL" id="AFOY02000015">
    <property type="protein sequence ID" value="EXF92879.1"/>
    <property type="molecule type" value="Genomic_DNA"/>
</dbReference>
<proteinExistence type="predicted"/>
<keyword evidence="1" id="KW-0812">Transmembrane</keyword>
<dbReference type="eggNOG" id="COG3399">
    <property type="taxonomic scope" value="Bacteria"/>
</dbReference>
<dbReference type="HOGENOM" id="CLU_120951_0_0_6"/>
<dbReference type="PIRSF" id="PIRSF015875">
    <property type="entry name" value="UCP015875"/>
    <property type="match status" value="1"/>
</dbReference>